<keyword evidence="3 5" id="KW-1133">Transmembrane helix</keyword>
<evidence type="ECO:0000256" key="4">
    <source>
        <dbReference type="ARBA" id="ARBA00023136"/>
    </source>
</evidence>
<feature type="domain" description="Major facilitator superfamily (MFS) profile" evidence="6">
    <location>
        <begin position="21"/>
        <end position="496"/>
    </location>
</feature>
<accession>A0A1I4YDP9</accession>
<proteinExistence type="predicted"/>
<evidence type="ECO:0000259" key="6">
    <source>
        <dbReference type="PROSITE" id="PS50850"/>
    </source>
</evidence>
<dbReference type="CDD" id="cd17321">
    <property type="entry name" value="MFS_MMR_MDR_like"/>
    <property type="match status" value="1"/>
</dbReference>
<dbReference type="PANTHER" id="PTHR42718">
    <property type="entry name" value="MAJOR FACILITATOR SUPERFAMILY MULTIDRUG TRANSPORTER MFSC"/>
    <property type="match status" value="1"/>
</dbReference>
<dbReference type="GO" id="GO:0022857">
    <property type="term" value="F:transmembrane transporter activity"/>
    <property type="evidence" value="ECO:0007669"/>
    <property type="project" value="InterPro"/>
</dbReference>
<protein>
    <submittedName>
        <fullName evidence="8">Drug resistance transporter, EmrB/QacA subfamily</fullName>
    </submittedName>
    <submittedName>
        <fullName evidence="7">EmrB/QacA subfamily drug resistance transporter</fullName>
    </submittedName>
</protein>
<feature type="transmembrane region" description="Helical" evidence="5">
    <location>
        <begin position="274"/>
        <end position="296"/>
    </location>
</feature>
<name>A0A1I4YDP9_9PSEU</name>
<dbReference type="InterPro" id="IPR036259">
    <property type="entry name" value="MFS_trans_sf"/>
</dbReference>
<dbReference type="PROSITE" id="PS00216">
    <property type="entry name" value="SUGAR_TRANSPORT_1"/>
    <property type="match status" value="1"/>
</dbReference>
<dbReference type="InterPro" id="IPR005829">
    <property type="entry name" value="Sugar_transporter_CS"/>
</dbReference>
<feature type="transmembrane region" description="Helical" evidence="5">
    <location>
        <begin position="341"/>
        <end position="358"/>
    </location>
</feature>
<feature type="transmembrane region" description="Helical" evidence="5">
    <location>
        <begin position="59"/>
        <end position="79"/>
    </location>
</feature>
<dbReference type="EMBL" id="FOUP01000004">
    <property type="protein sequence ID" value="SFN36147.1"/>
    <property type="molecule type" value="Genomic_DNA"/>
</dbReference>
<evidence type="ECO:0000256" key="5">
    <source>
        <dbReference type="SAM" id="Phobius"/>
    </source>
</evidence>
<keyword evidence="4 5" id="KW-0472">Membrane</keyword>
<feature type="transmembrane region" description="Helical" evidence="5">
    <location>
        <begin position="364"/>
        <end position="390"/>
    </location>
</feature>
<keyword evidence="10" id="KW-1185">Reference proteome</keyword>
<dbReference type="Proteomes" id="UP000270697">
    <property type="component" value="Unassembled WGS sequence"/>
</dbReference>
<evidence type="ECO:0000313" key="7">
    <source>
        <dbReference type="EMBL" id="RKT82628.1"/>
    </source>
</evidence>
<evidence type="ECO:0000256" key="3">
    <source>
        <dbReference type="ARBA" id="ARBA00022989"/>
    </source>
</evidence>
<dbReference type="SUPFAM" id="SSF103473">
    <property type="entry name" value="MFS general substrate transporter"/>
    <property type="match status" value="1"/>
</dbReference>
<feature type="transmembrane region" description="Helical" evidence="5">
    <location>
        <begin position="234"/>
        <end position="254"/>
    </location>
</feature>
<feature type="transmembrane region" description="Helical" evidence="5">
    <location>
        <begin position="472"/>
        <end position="492"/>
    </location>
</feature>
<evidence type="ECO:0000313" key="8">
    <source>
        <dbReference type="EMBL" id="SFN36147.1"/>
    </source>
</evidence>
<comment type="subcellular location">
    <subcellularLocation>
        <location evidence="1">Cell membrane</location>
        <topology evidence="1">Multi-pass membrane protein</topology>
    </subcellularLocation>
</comment>
<reference evidence="8 9" key="1">
    <citation type="submission" date="2016-10" db="EMBL/GenBank/DDBJ databases">
        <authorList>
            <person name="de Groot N.N."/>
        </authorList>
    </citation>
    <scope>NUCLEOTIDE SEQUENCE [LARGE SCALE GENOMIC DNA]</scope>
    <source>
        <strain evidence="8 9">CPCC 201259</strain>
    </source>
</reference>
<feature type="transmembrane region" description="Helical" evidence="5">
    <location>
        <begin position="308"/>
        <end position="329"/>
    </location>
</feature>
<organism evidence="8 9">
    <name type="scientific">Saccharopolyspora antimicrobica</name>
    <dbReference type="NCBI Taxonomy" id="455193"/>
    <lineage>
        <taxon>Bacteria</taxon>
        <taxon>Bacillati</taxon>
        <taxon>Actinomycetota</taxon>
        <taxon>Actinomycetes</taxon>
        <taxon>Pseudonocardiales</taxon>
        <taxon>Pseudonocardiaceae</taxon>
        <taxon>Saccharopolyspora</taxon>
    </lineage>
</organism>
<gene>
    <name evidence="7" type="ORF">ATL45_0881</name>
    <name evidence="8" type="ORF">SAMN05421805_10496</name>
</gene>
<dbReference type="RefSeq" id="WP_093151815.1">
    <property type="nucleotide sequence ID" value="NZ_FOUP01000004.1"/>
</dbReference>
<evidence type="ECO:0000313" key="10">
    <source>
        <dbReference type="Proteomes" id="UP000270697"/>
    </source>
</evidence>
<keyword evidence="2 5" id="KW-0812">Transmembrane</keyword>
<dbReference type="InterPro" id="IPR011701">
    <property type="entry name" value="MFS"/>
</dbReference>
<feature type="transmembrane region" description="Helical" evidence="5">
    <location>
        <begin position="86"/>
        <end position="110"/>
    </location>
</feature>
<feature type="transmembrane region" description="Helical" evidence="5">
    <location>
        <begin position="208"/>
        <end position="228"/>
    </location>
</feature>
<reference evidence="7 10" key="2">
    <citation type="submission" date="2018-10" db="EMBL/GenBank/DDBJ databases">
        <title>Sequencing the genomes of 1000 actinobacteria strains.</title>
        <authorList>
            <person name="Klenk H.-P."/>
        </authorList>
    </citation>
    <scope>NUCLEOTIDE SEQUENCE [LARGE SCALE GENOMIC DNA]</scope>
    <source>
        <strain evidence="7 10">DSM 45119</strain>
    </source>
</reference>
<dbReference type="Pfam" id="PF07690">
    <property type="entry name" value="MFS_1"/>
    <property type="match status" value="1"/>
</dbReference>
<feature type="transmembrane region" description="Helical" evidence="5">
    <location>
        <begin position="19"/>
        <end position="39"/>
    </location>
</feature>
<dbReference type="Proteomes" id="UP000199398">
    <property type="component" value="Unassembled WGS sequence"/>
</dbReference>
<dbReference type="PRINTS" id="PR01036">
    <property type="entry name" value="TCRTETB"/>
</dbReference>
<dbReference type="OrthoDB" id="9781469at2"/>
<dbReference type="PANTHER" id="PTHR42718:SF42">
    <property type="entry name" value="EXPORT PROTEIN"/>
    <property type="match status" value="1"/>
</dbReference>
<feature type="transmembrane region" description="Helical" evidence="5">
    <location>
        <begin position="116"/>
        <end position="134"/>
    </location>
</feature>
<feature type="transmembrane region" description="Helical" evidence="5">
    <location>
        <begin position="146"/>
        <end position="167"/>
    </location>
</feature>
<evidence type="ECO:0000313" key="9">
    <source>
        <dbReference type="Proteomes" id="UP000199398"/>
    </source>
</evidence>
<evidence type="ECO:0000256" key="2">
    <source>
        <dbReference type="ARBA" id="ARBA00022692"/>
    </source>
</evidence>
<dbReference type="InterPro" id="IPR020846">
    <property type="entry name" value="MFS_dom"/>
</dbReference>
<dbReference type="AlphaFoldDB" id="A0A1I4YDP9"/>
<dbReference type="STRING" id="455193.SAMN05421805_10496"/>
<dbReference type="Gene3D" id="1.20.1720.10">
    <property type="entry name" value="Multidrug resistance protein D"/>
    <property type="match status" value="1"/>
</dbReference>
<sequence>MTVGEEASACVHRRDPRRWVILAAVCVALTVIVVDNTILNVAIPTIEDDLGASAAQLQAVVNSYVVVFAGLLVAAGAIADRYGRRLVVLAGLGILAAASVLAAFASTVWFLIAARAVMGVGAALVMPGTLAILVHTFEPGERVKAFAAWSAVGSAAMAVGPLAGGALVERWGWPGIFLVNAVLAAVALVLIGWLVPESRDRLCRAVDLVGAVAVTFAMGSFVAAIILVPDRGPASPLVLAALVLTALSAAAFWLRQRRARAPMVDLGLYRDRRFAGASAAVGVLAIGTGSVLFVLTQHLQHVLDRTPLQAGLAVVPLAVGVVGASPIGARLPGRVGRRRSIVIGFTVTAAGFAVLAMLTPASSYAVLAGGLLLAGAGSGLASPSVHATVLGAVPPDRAGMGSALNDTHQQLGIALGVALIGSAVAAGYRFFAPPELNVRAGSSLGSTLGELSAEQRDLVGAAQLAFTQAQSVAMIGCAAFAVAGAVIAWRVLEPDHRMTTGPTPDDVGMSERDELLAVADRIERLAGASTGGDWRGGGLLATRPDVVAHFADGSTEHVAEARARSARWIIVFSPAVAGPLAEWLRSAARAEEIDPAALALARVVEERLG</sequence>
<evidence type="ECO:0000256" key="1">
    <source>
        <dbReference type="ARBA" id="ARBA00004651"/>
    </source>
</evidence>
<dbReference type="Gene3D" id="1.20.1250.20">
    <property type="entry name" value="MFS general substrate transporter like domains"/>
    <property type="match status" value="1"/>
</dbReference>
<dbReference type="GO" id="GO:0005886">
    <property type="term" value="C:plasma membrane"/>
    <property type="evidence" value="ECO:0007669"/>
    <property type="project" value="UniProtKB-SubCell"/>
</dbReference>
<dbReference type="PROSITE" id="PS50850">
    <property type="entry name" value="MFS"/>
    <property type="match status" value="1"/>
</dbReference>
<feature type="transmembrane region" description="Helical" evidence="5">
    <location>
        <begin position="411"/>
        <end position="431"/>
    </location>
</feature>
<feature type="transmembrane region" description="Helical" evidence="5">
    <location>
        <begin position="173"/>
        <end position="196"/>
    </location>
</feature>
<dbReference type="EMBL" id="RBXX01000002">
    <property type="protein sequence ID" value="RKT82628.1"/>
    <property type="molecule type" value="Genomic_DNA"/>
</dbReference>